<dbReference type="AlphaFoldDB" id="A0A0J8R3P8"/>
<evidence type="ECO:0000313" key="2">
    <source>
        <dbReference type="Proteomes" id="UP000054559"/>
    </source>
</evidence>
<protein>
    <submittedName>
        <fullName evidence="1">Uncharacterized protein</fullName>
    </submittedName>
</protein>
<name>A0A0J8R3P8_COCIT</name>
<dbReference type="EMBL" id="DS268169">
    <property type="protein sequence ID" value="KMU78995.1"/>
    <property type="molecule type" value="Genomic_DNA"/>
</dbReference>
<proteinExistence type="predicted"/>
<gene>
    <name evidence="1" type="ORF">CISG_07302</name>
</gene>
<accession>A0A0J8R3P8</accession>
<evidence type="ECO:0000313" key="1">
    <source>
        <dbReference type="EMBL" id="KMU78995.1"/>
    </source>
</evidence>
<organism evidence="1 2">
    <name type="scientific">Coccidioides immitis RMSCC 3703</name>
    <dbReference type="NCBI Taxonomy" id="454286"/>
    <lineage>
        <taxon>Eukaryota</taxon>
        <taxon>Fungi</taxon>
        <taxon>Dikarya</taxon>
        <taxon>Ascomycota</taxon>
        <taxon>Pezizomycotina</taxon>
        <taxon>Eurotiomycetes</taxon>
        <taxon>Eurotiomycetidae</taxon>
        <taxon>Onygenales</taxon>
        <taxon>Onygenaceae</taxon>
        <taxon>Coccidioides</taxon>
    </lineage>
</organism>
<sequence>MRNPVGAIIHGYSSLKIRPTLRRIRACPHPWSTLFFLIWPFPWRYSLPYPLLSVEEIEKYPNIHEERQPGIRELYNIPIYRIRDTPLRSLYRLVEDLCASDFIMMGYECTYFFFHREPRWSLACIPDPRDKDPIRYAILASMVEALVDAFNWRLEHGIRRDNTTDKSEQRSSNFMREEAPSWTSKIGPVAKPLAFREAGSSDMTMERHFLKRNIRVPNDICSESNQAKRSTFFIRAPGSMAAFPTMPNSHH</sequence>
<reference evidence="2" key="1">
    <citation type="journal article" date="2010" name="Genome Res.">
        <title>Population genomic sequencing of Coccidioides fungi reveals recent hybridization and transposon control.</title>
        <authorList>
            <person name="Neafsey D.E."/>
            <person name="Barker B.M."/>
            <person name="Sharpton T.J."/>
            <person name="Stajich J.E."/>
            <person name="Park D.J."/>
            <person name="Whiston E."/>
            <person name="Hung C.-Y."/>
            <person name="McMahan C."/>
            <person name="White J."/>
            <person name="Sykes S."/>
            <person name="Heiman D."/>
            <person name="Young S."/>
            <person name="Zeng Q."/>
            <person name="Abouelleil A."/>
            <person name="Aftuck L."/>
            <person name="Bessette D."/>
            <person name="Brown A."/>
            <person name="FitzGerald M."/>
            <person name="Lui A."/>
            <person name="Macdonald J.P."/>
            <person name="Priest M."/>
            <person name="Orbach M.J."/>
            <person name="Galgiani J.N."/>
            <person name="Kirkland T.N."/>
            <person name="Cole G.T."/>
            <person name="Birren B.W."/>
            <person name="Henn M.R."/>
            <person name="Taylor J.W."/>
            <person name="Rounsley S.D."/>
        </authorList>
    </citation>
    <scope>NUCLEOTIDE SEQUENCE [LARGE SCALE GENOMIC DNA]</scope>
    <source>
        <strain evidence="2">RMSCC 3703</strain>
    </source>
</reference>
<dbReference type="OrthoDB" id="5422293at2759"/>
<dbReference type="Proteomes" id="UP000054559">
    <property type="component" value="Unassembled WGS sequence"/>
</dbReference>